<organism evidence="8 9">
    <name type="scientific">Roseateles toxinivorans</name>
    <dbReference type="NCBI Taxonomy" id="270368"/>
    <lineage>
        <taxon>Bacteria</taxon>
        <taxon>Pseudomonadati</taxon>
        <taxon>Pseudomonadota</taxon>
        <taxon>Betaproteobacteria</taxon>
        <taxon>Burkholderiales</taxon>
        <taxon>Sphaerotilaceae</taxon>
        <taxon>Roseateles</taxon>
    </lineage>
</organism>
<dbReference type="Pfam" id="PF01432">
    <property type="entry name" value="Peptidase_M3"/>
    <property type="match status" value="1"/>
</dbReference>
<proteinExistence type="inferred from homology"/>
<dbReference type="AlphaFoldDB" id="A0A4R6QK54"/>
<evidence type="ECO:0000256" key="4">
    <source>
        <dbReference type="ARBA" id="ARBA00022833"/>
    </source>
</evidence>
<dbReference type="Gene3D" id="1.10.1370.30">
    <property type="match status" value="2"/>
</dbReference>
<keyword evidence="9" id="KW-1185">Reference proteome</keyword>
<keyword evidence="2 6" id="KW-0479">Metal-binding</keyword>
<comment type="caution">
    <text evidence="8">The sequence shown here is derived from an EMBL/GenBank/DDBJ whole genome shotgun (WGS) entry which is preliminary data.</text>
</comment>
<evidence type="ECO:0000256" key="5">
    <source>
        <dbReference type="ARBA" id="ARBA00023049"/>
    </source>
</evidence>
<evidence type="ECO:0000256" key="2">
    <source>
        <dbReference type="ARBA" id="ARBA00022723"/>
    </source>
</evidence>
<dbReference type="OrthoDB" id="9773538at2"/>
<evidence type="ECO:0000313" key="9">
    <source>
        <dbReference type="Proteomes" id="UP000295361"/>
    </source>
</evidence>
<dbReference type="PANTHER" id="PTHR11804">
    <property type="entry name" value="PROTEASE M3 THIMET OLIGOPEPTIDASE-RELATED"/>
    <property type="match status" value="1"/>
</dbReference>
<feature type="domain" description="Peptidase M3A/M3B catalytic" evidence="7">
    <location>
        <begin position="145"/>
        <end position="548"/>
    </location>
</feature>
<dbReference type="PANTHER" id="PTHR11804:SF84">
    <property type="entry name" value="SACCHAROLYSIN"/>
    <property type="match status" value="1"/>
</dbReference>
<protein>
    <submittedName>
        <fullName evidence="8">Oligoendopeptidase F</fullName>
    </submittedName>
</protein>
<dbReference type="GO" id="GO:0046872">
    <property type="term" value="F:metal ion binding"/>
    <property type="evidence" value="ECO:0007669"/>
    <property type="project" value="UniProtKB-UniRule"/>
</dbReference>
<accession>A0A4R6QK54</accession>
<comment type="cofactor">
    <cofactor evidence="6">
        <name>Zn(2+)</name>
        <dbReference type="ChEBI" id="CHEBI:29105"/>
    </cofactor>
    <text evidence="6">Binds 1 zinc ion.</text>
</comment>
<name>A0A4R6QK54_9BURK</name>
<dbReference type="RefSeq" id="WP_133701804.1">
    <property type="nucleotide sequence ID" value="NZ_SNXS01000004.1"/>
</dbReference>
<keyword evidence="3 6" id="KW-0378">Hydrolase</keyword>
<evidence type="ECO:0000313" key="8">
    <source>
        <dbReference type="EMBL" id="TDP63950.1"/>
    </source>
</evidence>
<keyword evidence="4 6" id="KW-0862">Zinc</keyword>
<reference evidence="8 9" key="1">
    <citation type="submission" date="2019-03" db="EMBL/GenBank/DDBJ databases">
        <title>Genomic Encyclopedia of Type Strains, Phase IV (KMG-IV): sequencing the most valuable type-strain genomes for metagenomic binning, comparative biology and taxonomic classification.</title>
        <authorList>
            <person name="Goeker M."/>
        </authorList>
    </citation>
    <scope>NUCLEOTIDE SEQUENCE [LARGE SCALE GENOMIC DNA]</scope>
    <source>
        <strain evidence="8 9">DSM 16998</strain>
    </source>
</reference>
<evidence type="ECO:0000256" key="6">
    <source>
        <dbReference type="RuleBase" id="RU003435"/>
    </source>
</evidence>
<evidence type="ECO:0000256" key="1">
    <source>
        <dbReference type="ARBA" id="ARBA00022670"/>
    </source>
</evidence>
<dbReference type="GO" id="GO:0006518">
    <property type="term" value="P:peptide metabolic process"/>
    <property type="evidence" value="ECO:0007669"/>
    <property type="project" value="TreeGrafter"/>
</dbReference>
<dbReference type="SUPFAM" id="SSF55486">
    <property type="entry name" value="Metalloproteases ('zincins'), catalytic domain"/>
    <property type="match status" value="1"/>
</dbReference>
<dbReference type="Proteomes" id="UP000295361">
    <property type="component" value="Unassembled WGS sequence"/>
</dbReference>
<sequence length="626" mass="69682">MESSQAFFDQLNSDYLQVHKTKEDLFWATYMATSEDHAGFARAEQAYKQFIADPARLRATREHLALAEAAPPGPERDALIHGLKGWLAVFDANILESAEAAALLDELIAAEAALFAKRQALVLRHVNEQGQREDATLGGLATNLAMNPVEAHRRSSFEAFAELERWVLANGYLDLVKLRNRFARAQGFADFFDFKLRKTERMTPAALFSVLDDFIARTAGANERALAEVKARHGEAALQPWNLRFFTNGDVVRRMDPFLPFGKGLQRWVQSFRRLGIQYRGATMQLDLLERKGKYQNGFCHGPIPAYFDAQGRWVPGQINFTAEAKPDQVGSGLRAIATLFHEGGHAAHFANVTQNSPCFSQEFAPTSAAYAETQSMFCDSLLNDADWLKRYAVDAQGQAMPDDLIHERIASTQPMMAFNERSIALVSYFEAAVYALDDDELTAENLLALARRCEQQVLGMDSPRPLLAIPHLLNQESACSYHGYLLAHMAVYQTRAYFLQRFGYLTDNPQIGPLLAEHYWAPGNSIDHDATLRSLTGEGFSARHLAAECNLSVDEAWAQAQATMREAAQRAYPAEHPQQLDALIRVVHGAELLADSSAGEEAMCERFETWVGQRYATSAAPAAVQ</sequence>
<gene>
    <name evidence="8" type="ORF">DES47_104232</name>
</gene>
<dbReference type="GO" id="GO:0006508">
    <property type="term" value="P:proteolysis"/>
    <property type="evidence" value="ECO:0007669"/>
    <property type="project" value="UniProtKB-KW"/>
</dbReference>
<evidence type="ECO:0000259" key="7">
    <source>
        <dbReference type="Pfam" id="PF01432"/>
    </source>
</evidence>
<dbReference type="GO" id="GO:0004222">
    <property type="term" value="F:metalloendopeptidase activity"/>
    <property type="evidence" value="ECO:0007669"/>
    <property type="project" value="InterPro"/>
</dbReference>
<dbReference type="InterPro" id="IPR001567">
    <property type="entry name" value="Pept_M3A_M3B_dom"/>
</dbReference>
<keyword evidence="5 6" id="KW-0482">Metalloprotease</keyword>
<evidence type="ECO:0000256" key="3">
    <source>
        <dbReference type="ARBA" id="ARBA00022801"/>
    </source>
</evidence>
<comment type="similarity">
    <text evidence="6">Belongs to the peptidase M3 family.</text>
</comment>
<dbReference type="InParanoid" id="A0A4R6QK54"/>
<keyword evidence="1 6" id="KW-0645">Protease</keyword>
<dbReference type="InterPro" id="IPR045090">
    <property type="entry name" value="Pept_M3A_M3B"/>
</dbReference>
<dbReference type="EMBL" id="SNXS01000004">
    <property type="protein sequence ID" value="TDP63950.1"/>
    <property type="molecule type" value="Genomic_DNA"/>
</dbReference>